<sequence>MMLFAGRAQSSGFPDDPRSLLFPWVLTSLRVGFSDASWKFPLRPSTLPSNSGTCPFKSLGSRGYSPEPIGRVDIGVTSGSSQAVAAPVATVCGSDRSDPSHLGYIPSQTWS</sequence>
<keyword evidence="2" id="KW-1185">Reference proteome</keyword>
<organism evidence="1 2">
    <name type="scientific">Pleurodeles waltl</name>
    <name type="common">Iberian ribbed newt</name>
    <dbReference type="NCBI Taxonomy" id="8319"/>
    <lineage>
        <taxon>Eukaryota</taxon>
        <taxon>Metazoa</taxon>
        <taxon>Chordata</taxon>
        <taxon>Craniata</taxon>
        <taxon>Vertebrata</taxon>
        <taxon>Euteleostomi</taxon>
        <taxon>Amphibia</taxon>
        <taxon>Batrachia</taxon>
        <taxon>Caudata</taxon>
        <taxon>Salamandroidea</taxon>
        <taxon>Salamandridae</taxon>
        <taxon>Pleurodelinae</taxon>
        <taxon>Pleurodeles</taxon>
    </lineage>
</organism>
<dbReference type="AlphaFoldDB" id="A0AAV7W8F9"/>
<evidence type="ECO:0000313" key="1">
    <source>
        <dbReference type="EMBL" id="KAJ1210288.1"/>
    </source>
</evidence>
<accession>A0AAV7W8F9</accession>
<evidence type="ECO:0000313" key="2">
    <source>
        <dbReference type="Proteomes" id="UP001066276"/>
    </source>
</evidence>
<gene>
    <name evidence="1" type="ORF">NDU88_005654</name>
</gene>
<reference evidence="1" key="1">
    <citation type="journal article" date="2022" name="bioRxiv">
        <title>Sequencing and chromosome-scale assembly of the giantPleurodeles waltlgenome.</title>
        <authorList>
            <person name="Brown T."/>
            <person name="Elewa A."/>
            <person name="Iarovenko S."/>
            <person name="Subramanian E."/>
            <person name="Araus A.J."/>
            <person name="Petzold A."/>
            <person name="Susuki M."/>
            <person name="Suzuki K.-i.T."/>
            <person name="Hayashi T."/>
            <person name="Toyoda A."/>
            <person name="Oliveira C."/>
            <person name="Osipova E."/>
            <person name="Leigh N.D."/>
            <person name="Simon A."/>
            <person name="Yun M.H."/>
        </authorList>
    </citation>
    <scope>NUCLEOTIDE SEQUENCE</scope>
    <source>
        <strain evidence="1">20211129_DDA</strain>
        <tissue evidence="1">Liver</tissue>
    </source>
</reference>
<dbReference type="EMBL" id="JANPWB010000002">
    <property type="protein sequence ID" value="KAJ1210288.1"/>
    <property type="molecule type" value="Genomic_DNA"/>
</dbReference>
<comment type="caution">
    <text evidence="1">The sequence shown here is derived from an EMBL/GenBank/DDBJ whole genome shotgun (WGS) entry which is preliminary data.</text>
</comment>
<name>A0AAV7W8F9_PLEWA</name>
<protein>
    <submittedName>
        <fullName evidence="1">Uncharacterized protein</fullName>
    </submittedName>
</protein>
<proteinExistence type="predicted"/>
<dbReference type="Proteomes" id="UP001066276">
    <property type="component" value="Chromosome 1_2"/>
</dbReference>